<feature type="domain" description="Response regulatory" evidence="2">
    <location>
        <begin position="3"/>
        <end position="119"/>
    </location>
</feature>
<proteinExistence type="predicted"/>
<sequence>MKSILIAEGHPIVRLGVSSIIQHLLDPVNIVEADDLNQVVRQLAQTRFELLILDINIPGGNNLQMIKTIRLCQPGIKILIFSAQDQLRYGLNYLQAGANGYLGKNASGKEIENAINTLLNSPAK</sequence>
<dbReference type="PANTHER" id="PTHR45566">
    <property type="entry name" value="HTH-TYPE TRANSCRIPTIONAL REGULATOR YHJB-RELATED"/>
    <property type="match status" value="1"/>
</dbReference>
<dbReference type="SUPFAM" id="SSF52172">
    <property type="entry name" value="CheY-like"/>
    <property type="match status" value="1"/>
</dbReference>
<dbReference type="SMART" id="SM00448">
    <property type="entry name" value="REC"/>
    <property type="match status" value="1"/>
</dbReference>
<gene>
    <name evidence="3" type="ORF">ABR189_10350</name>
</gene>
<dbReference type="RefSeq" id="WP_354660407.1">
    <property type="nucleotide sequence ID" value="NZ_JBEXAC010000001.1"/>
</dbReference>
<evidence type="ECO:0000313" key="3">
    <source>
        <dbReference type="EMBL" id="MET6997772.1"/>
    </source>
</evidence>
<dbReference type="InterPro" id="IPR051015">
    <property type="entry name" value="EvgA-like"/>
</dbReference>
<dbReference type="PANTHER" id="PTHR45566:SF2">
    <property type="entry name" value="NARL SUBFAMILY"/>
    <property type="match status" value="1"/>
</dbReference>
<dbReference type="PROSITE" id="PS50110">
    <property type="entry name" value="RESPONSE_REGULATORY"/>
    <property type="match status" value="1"/>
</dbReference>
<accession>A0ABV2T401</accession>
<comment type="caution">
    <text evidence="3">The sequence shown here is derived from an EMBL/GenBank/DDBJ whole genome shotgun (WGS) entry which is preliminary data.</text>
</comment>
<reference evidence="3 4" key="1">
    <citation type="submission" date="2024-06" db="EMBL/GenBank/DDBJ databases">
        <title>Chitinophaga defluvii sp. nov., isolated from municipal sewage.</title>
        <authorList>
            <person name="Zhang L."/>
        </authorList>
    </citation>
    <scope>NUCLEOTIDE SEQUENCE [LARGE SCALE GENOMIC DNA]</scope>
    <source>
        <strain evidence="3 4">H8</strain>
    </source>
</reference>
<dbReference type="Proteomes" id="UP001549749">
    <property type="component" value="Unassembled WGS sequence"/>
</dbReference>
<evidence type="ECO:0000313" key="4">
    <source>
        <dbReference type="Proteomes" id="UP001549749"/>
    </source>
</evidence>
<dbReference type="InterPro" id="IPR001789">
    <property type="entry name" value="Sig_transdc_resp-reg_receiver"/>
</dbReference>
<dbReference type="CDD" id="cd17535">
    <property type="entry name" value="REC_NarL-like"/>
    <property type="match status" value="1"/>
</dbReference>
<keyword evidence="1" id="KW-0597">Phosphoprotein</keyword>
<evidence type="ECO:0000256" key="1">
    <source>
        <dbReference type="PROSITE-ProRule" id="PRU00169"/>
    </source>
</evidence>
<dbReference type="InterPro" id="IPR011006">
    <property type="entry name" value="CheY-like_superfamily"/>
</dbReference>
<dbReference type="InterPro" id="IPR058245">
    <property type="entry name" value="NreC/VraR/RcsB-like_REC"/>
</dbReference>
<organism evidence="3 4">
    <name type="scientific">Chitinophaga defluvii</name>
    <dbReference type="NCBI Taxonomy" id="3163343"/>
    <lineage>
        <taxon>Bacteria</taxon>
        <taxon>Pseudomonadati</taxon>
        <taxon>Bacteroidota</taxon>
        <taxon>Chitinophagia</taxon>
        <taxon>Chitinophagales</taxon>
        <taxon>Chitinophagaceae</taxon>
        <taxon>Chitinophaga</taxon>
    </lineage>
</organism>
<keyword evidence="4" id="KW-1185">Reference proteome</keyword>
<evidence type="ECO:0000259" key="2">
    <source>
        <dbReference type="PROSITE" id="PS50110"/>
    </source>
</evidence>
<protein>
    <submittedName>
        <fullName evidence="3">Response regulator transcription factor</fullName>
    </submittedName>
</protein>
<dbReference type="EMBL" id="JBEXAC010000001">
    <property type="protein sequence ID" value="MET6997772.1"/>
    <property type="molecule type" value="Genomic_DNA"/>
</dbReference>
<dbReference type="Pfam" id="PF00072">
    <property type="entry name" value="Response_reg"/>
    <property type="match status" value="1"/>
</dbReference>
<name>A0ABV2T401_9BACT</name>
<dbReference type="Gene3D" id="3.40.50.2300">
    <property type="match status" value="1"/>
</dbReference>
<feature type="modified residue" description="4-aspartylphosphate" evidence="1">
    <location>
        <position position="54"/>
    </location>
</feature>